<feature type="compositionally biased region" description="Low complexity" evidence="7">
    <location>
        <begin position="24"/>
        <end position="36"/>
    </location>
</feature>
<feature type="region of interest" description="Disordered" evidence="7">
    <location>
        <begin position="1"/>
        <end position="61"/>
    </location>
</feature>
<dbReference type="InterPro" id="IPR036259">
    <property type="entry name" value="MFS_trans_sf"/>
</dbReference>
<feature type="transmembrane region" description="Helical" evidence="8">
    <location>
        <begin position="360"/>
        <end position="380"/>
    </location>
</feature>
<feature type="transmembrane region" description="Helical" evidence="8">
    <location>
        <begin position="501"/>
        <end position="521"/>
    </location>
</feature>
<evidence type="ECO:0000256" key="8">
    <source>
        <dbReference type="SAM" id="Phobius"/>
    </source>
</evidence>
<dbReference type="PANTHER" id="PTHR43266">
    <property type="entry name" value="MACROLIDE-EFFLUX PROTEIN"/>
    <property type="match status" value="1"/>
</dbReference>
<feature type="compositionally biased region" description="Low complexity" evidence="7">
    <location>
        <begin position="1"/>
        <end position="16"/>
    </location>
</feature>
<feature type="transmembrane region" description="Helical" evidence="8">
    <location>
        <begin position="447"/>
        <end position="470"/>
    </location>
</feature>
<dbReference type="GO" id="GO:0022857">
    <property type="term" value="F:transmembrane transporter activity"/>
    <property type="evidence" value="ECO:0007669"/>
    <property type="project" value="InterPro"/>
</dbReference>
<feature type="transmembrane region" description="Helical" evidence="8">
    <location>
        <begin position="212"/>
        <end position="231"/>
    </location>
</feature>
<proteinExistence type="predicted"/>
<dbReference type="GO" id="GO:0005886">
    <property type="term" value="C:plasma membrane"/>
    <property type="evidence" value="ECO:0007669"/>
    <property type="project" value="UniProtKB-SubCell"/>
</dbReference>
<feature type="transmembrane region" description="Helical" evidence="8">
    <location>
        <begin position="148"/>
        <end position="169"/>
    </location>
</feature>
<dbReference type="PANTHER" id="PTHR43266:SF2">
    <property type="entry name" value="MAJOR FACILITATOR SUPERFAMILY (MFS) PROFILE DOMAIN-CONTAINING PROTEIN"/>
    <property type="match status" value="1"/>
</dbReference>
<evidence type="ECO:0000256" key="4">
    <source>
        <dbReference type="ARBA" id="ARBA00022692"/>
    </source>
</evidence>
<feature type="transmembrane region" description="Helical" evidence="8">
    <location>
        <begin position="237"/>
        <end position="259"/>
    </location>
</feature>
<evidence type="ECO:0000313" key="9">
    <source>
        <dbReference type="EMBL" id="PEH43403.1"/>
    </source>
</evidence>
<keyword evidence="4 8" id="KW-0812">Transmembrane</keyword>
<dbReference type="Gene3D" id="1.20.1250.20">
    <property type="entry name" value="MFS general substrate transporter like domains"/>
    <property type="match status" value="1"/>
</dbReference>
<protein>
    <submittedName>
        <fullName evidence="9">MFS transporter</fullName>
    </submittedName>
</protein>
<feature type="transmembrane region" description="Helical" evidence="8">
    <location>
        <begin position="84"/>
        <end position="110"/>
    </location>
</feature>
<sequence length="549" mass="56604">MLQSSWRRPASARRTPPALPARPHPACAPAAAGPSPRDTPDSERDPHEPPDPPPEFVRPRRAACGEPPMSGFLSGLRLHLGQRFYLLLAGESLSMCSGSLVEFALGIWIYSHSGSVADFAGAVLAVTWPPVLILPLAGALADRLDRKYLIVGSDVLLSLILALLGWLLWSDRLQLVHLYLFNCIASIIAAVRQPAYQAVVAAIVPPDGYVRASGLTGLGASLATMFAPLAAGLLMGAVGLDGVIVVSFAAFVLGALLVLRSLRRTARGPAAEATAHAAAHAGGPAADASGAEAALEAAEAGVSVAADVFRNLRAGLAFFRGDRLMSWLLAYAMMRSSLFALATAMITPLVLAGHTQQQLGWIYTCGALGGLAGGLLIVVIGTPRRMMLTVLCFDALMASSVFGIGAAHSTLGYCVFAFTALASGSVAEGCVKAMWMSKVPPRYHGSVFSLVAMFLLAAASLTLLGGGLLVDHVLDPALSAGGSLAGTAVGDWLGVGKGPGVALLFVISGVAGALWCLVTLASARMRRLDSLVPDGVPAIAIESAARAEG</sequence>
<comment type="subcellular location">
    <subcellularLocation>
        <location evidence="1">Cell membrane</location>
        <topology evidence="1">Multi-pass membrane protein</topology>
    </subcellularLocation>
</comment>
<gene>
    <name evidence="9" type="ORF">CRM94_15300</name>
</gene>
<feature type="compositionally biased region" description="Basic and acidic residues" evidence="7">
    <location>
        <begin position="38"/>
        <end position="50"/>
    </location>
</feature>
<evidence type="ECO:0000256" key="3">
    <source>
        <dbReference type="ARBA" id="ARBA00022475"/>
    </source>
</evidence>
<keyword evidence="2" id="KW-0813">Transport</keyword>
<accession>A0A2A7SIX7</accession>
<dbReference type="SUPFAM" id="SSF103473">
    <property type="entry name" value="MFS general substrate transporter"/>
    <property type="match status" value="1"/>
</dbReference>
<evidence type="ECO:0000256" key="5">
    <source>
        <dbReference type="ARBA" id="ARBA00022989"/>
    </source>
</evidence>
<keyword evidence="5 8" id="KW-1133">Transmembrane helix</keyword>
<feature type="transmembrane region" description="Helical" evidence="8">
    <location>
        <begin position="122"/>
        <end position="141"/>
    </location>
</feature>
<name>A0A2A7SIX7_BURGA</name>
<keyword evidence="6 8" id="KW-0472">Membrane</keyword>
<feature type="transmembrane region" description="Helical" evidence="8">
    <location>
        <begin position="175"/>
        <end position="191"/>
    </location>
</feature>
<keyword evidence="3" id="KW-1003">Cell membrane</keyword>
<feature type="transmembrane region" description="Helical" evidence="8">
    <location>
        <begin position="328"/>
        <end position="354"/>
    </location>
</feature>
<evidence type="ECO:0000256" key="1">
    <source>
        <dbReference type="ARBA" id="ARBA00004651"/>
    </source>
</evidence>
<evidence type="ECO:0000256" key="7">
    <source>
        <dbReference type="SAM" id="MobiDB-lite"/>
    </source>
</evidence>
<comment type="caution">
    <text evidence="9">The sequence shown here is derived from an EMBL/GenBank/DDBJ whole genome shotgun (WGS) entry which is preliminary data.</text>
</comment>
<dbReference type="InterPro" id="IPR011701">
    <property type="entry name" value="MFS"/>
</dbReference>
<feature type="transmembrane region" description="Helical" evidence="8">
    <location>
        <begin position="410"/>
        <end position="435"/>
    </location>
</feature>
<feature type="transmembrane region" description="Helical" evidence="8">
    <location>
        <begin position="387"/>
        <end position="404"/>
    </location>
</feature>
<dbReference type="EMBL" id="PDDY01000001">
    <property type="protein sequence ID" value="PEH43403.1"/>
    <property type="molecule type" value="Genomic_DNA"/>
</dbReference>
<dbReference type="AlphaFoldDB" id="A0A2A7SIX7"/>
<evidence type="ECO:0000256" key="6">
    <source>
        <dbReference type="ARBA" id="ARBA00023136"/>
    </source>
</evidence>
<evidence type="ECO:0000256" key="2">
    <source>
        <dbReference type="ARBA" id="ARBA00022448"/>
    </source>
</evidence>
<dbReference type="CDD" id="cd06173">
    <property type="entry name" value="MFS_MefA_like"/>
    <property type="match status" value="1"/>
</dbReference>
<dbReference type="Proteomes" id="UP000220629">
    <property type="component" value="Unassembled WGS sequence"/>
</dbReference>
<organism evidence="9 10">
    <name type="scientific">Burkholderia gladioli</name>
    <name type="common">Pseudomonas marginata</name>
    <name type="synonym">Phytomonas marginata</name>
    <dbReference type="NCBI Taxonomy" id="28095"/>
    <lineage>
        <taxon>Bacteria</taxon>
        <taxon>Pseudomonadati</taxon>
        <taxon>Pseudomonadota</taxon>
        <taxon>Betaproteobacteria</taxon>
        <taxon>Burkholderiales</taxon>
        <taxon>Burkholderiaceae</taxon>
        <taxon>Burkholderia</taxon>
    </lineage>
</organism>
<dbReference type="Pfam" id="PF07690">
    <property type="entry name" value="MFS_1"/>
    <property type="match status" value="1"/>
</dbReference>
<evidence type="ECO:0000313" key="10">
    <source>
        <dbReference type="Proteomes" id="UP000220629"/>
    </source>
</evidence>
<reference evidence="10" key="1">
    <citation type="submission" date="2017-09" db="EMBL/GenBank/DDBJ databases">
        <title>FDA dAtabase for Regulatory Grade micrObial Sequences (FDA-ARGOS): Supporting development and validation of Infectious Disease Dx tests.</title>
        <authorList>
            <person name="Minogue T."/>
            <person name="Wolcott M."/>
            <person name="Wasieloski L."/>
            <person name="Aguilar W."/>
            <person name="Moore D."/>
            <person name="Tallon L."/>
            <person name="Sadzewicz L."/>
            <person name="Ott S."/>
            <person name="Zhao X."/>
            <person name="Nagaraj S."/>
            <person name="Vavikolanu K."/>
            <person name="Aluvathingal J."/>
            <person name="Nadendla S."/>
            <person name="Sichtig H."/>
        </authorList>
    </citation>
    <scope>NUCLEOTIDE SEQUENCE [LARGE SCALE GENOMIC DNA]</scope>
    <source>
        <strain evidence="10">FDAARGOS_390</strain>
    </source>
</reference>